<dbReference type="OrthoDB" id="10027013at2759"/>
<sequence>MADTEKTFRSYTSDQGRNYAQNRLDYHQDLYNQIVEHHTSTGGKLDTLIDVGCGPGNVASNLSKHFVHTIGLDPSEGMIATARALNSSPAADSGKLRFEVSTAEDLGSNLSPPIADSSVDMIVAATAAHWFDMPAFWRSAARVLKSGGSVAIWGSANMRTSPGTPNAEAIQARIDQFEAEIRPYFLPGNELTRGLYKDLELPWTIEPAVDGFDEKAFFRKDWDTTEKFLALGAPEIDMDVFERMLGTMSPVTRWREDHPEATGEADVVRVFRRDIERLLREAGVGEGKEKVKGSAQGFLLIVKKT</sequence>
<dbReference type="InterPro" id="IPR051052">
    <property type="entry name" value="Diverse_substrate_MTase"/>
</dbReference>
<dbReference type="InParanoid" id="C8VEP7"/>
<dbReference type="CDD" id="cd02440">
    <property type="entry name" value="AdoMet_MTases"/>
    <property type="match status" value="1"/>
</dbReference>
<dbReference type="GeneID" id="2868873"/>
<dbReference type="HOGENOM" id="CLU_049344_1_0_1"/>
<dbReference type="RefSeq" id="XP_681800.2">
    <property type="nucleotide sequence ID" value="XM_676708.2"/>
</dbReference>
<feature type="domain" description="Methyltransferase type 11" evidence="1">
    <location>
        <begin position="49"/>
        <end position="152"/>
    </location>
</feature>
<dbReference type="Proteomes" id="UP000000560">
    <property type="component" value="Chromosome V"/>
</dbReference>
<dbReference type="GO" id="GO:0008757">
    <property type="term" value="F:S-adenosylmethionine-dependent methyltransferase activity"/>
    <property type="evidence" value="ECO:0007669"/>
    <property type="project" value="InterPro"/>
</dbReference>
<dbReference type="STRING" id="227321.C8VEP7"/>
<reference evidence="3" key="2">
    <citation type="journal article" date="2009" name="Fungal Genet. Biol.">
        <title>The 2008 update of the Aspergillus nidulans genome annotation: a community effort.</title>
        <authorList>
            <person name="Wortman J.R."/>
            <person name="Gilsenan J.M."/>
            <person name="Joardar V."/>
            <person name="Deegan J."/>
            <person name="Clutterbuck J."/>
            <person name="Andersen M.R."/>
            <person name="Archer D."/>
            <person name="Bencina M."/>
            <person name="Braus G."/>
            <person name="Coutinho P."/>
            <person name="von Dohren H."/>
            <person name="Doonan J."/>
            <person name="Driessen A.J."/>
            <person name="Durek P."/>
            <person name="Espeso E."/>
            <person name="Fekete E."/>
            <person name="Flipphi M."/>
            <person name="Estrada C.G."/>
            <person name="Geysens S."/>
            <person name="Goldman G."/>
            <person name="de Groot P.W."/>
            <person name="Hansen K."/>
            <person name="Harris S.D."/>
            <person name="Heinekamp T."/>
            <person name="Helmstaedt K."/>
            <person name="Henrissat B."/>
            <person name="Hofmann G."/>
            <person name="Homan T."/>
            <person name="Horio T."/>
            <person name="Horiuchi H."/>
            <person name="James S."/>
            <person name="Jones M."/>
            <person name="Karaffa L."/>
            <person name="Karanyi Z."/>
            <person name="Kato M."/>
            <person name="Keller N."/>
            <person name="Kelly D.E."/>
            <person name="Kiel J.A."/>
            <person name="Kim J.M."/>
            <person name="van der Klei I.J."/>
            <person name="Klis F.M."/>
            <person name="Kovalchuk A."/>
            <person name="Krasevec N."/>
            <person name="Kubicek C.P."/>
            <person name="Liu B."/>
            <person name="Maccabe A."/>
            <person name="Meyer V."/>
            <person name="Mirabito P."/>
            <person name="Miskei M."/>
            <person name="Mos M."/>
            <person name="Mullins J."/>
            <person name="Nelson D.R."/>
            <person name="Nielsen J."/>
            <person name="Oakley B.R."/>
            <person name="Osmani S.A."/>
            <person name="Pakula T."/>
            <person name="Paszewski A."/>
            <person name="Paulsen I."/>
            <person name="Pilsyk S."/>
            <person name="Pocsi I."/>
            <person name="Punt P.J."/>
            <person name="Ram A.F."/>
            <person name="Ren Q."/>
            <person name="Robellet X."/>
            <person name="Robson G."/>
            <person name="Seiboth B."/>
            <person name="van Solingen P."/>
            <person name="Specht T."/>
            <person name="Sun J."/>
            <person name="Taheri-Talesh N."/>
            <person name="Takeshita N."/>
            <person name="Ussery D."/>
            <person name="vanKuyk P.A."/>
            <person name="Visser H."/>
            <person name="van de Vondervoort P.J."/>
            <person name="de Vries R.P."/>
            <person name="Walton J."/>
            <person name="Xiang X."/>
            <person name="Xiong Y."/>
            <person name="Zeng A.P."/>
            <person name="Brandt B.W."/>
            <person name="Cornell M.J."/>
            <person name="van den Hondel C.A."/>
            <person name="Visser J."/>
            <person name="Oliver S.G."/>
            <person name="Turner G."/>
        </authorList>
    </citation>
    <scope>GENOME REANNOTATION</scope>
    <source>
        <strain evidence="3">FGSC A4 / ATCC 38163 / CBS 112.46 / NRRL 194 / M139</strain>
    </source>
</reference>
<proteinExistence type="predicted"/>
<dbReference type="EMBL" id="BN001305">
    <property type="protein sequence ID" value="CBF80738.1"/>
    <property type="molecule type" value="Genomic_DNA"/>
</dbReference>
<gene>
    <name evidence="2" type="ORF">ANIA_08531</name>
</gene>
<dbReference type="SUPFAM" id="SSF53335">
    <property type="entry name" value="S-adenosyl-L-methionine-dependent methyltransferases"/>
    <property type="match status" value="1"/>
</dbReference>
<name>C8VEP7_EMENI</name>
<organism evidence="2 3">
    <name type="scientific">Emericella nidulans (strain FGSC A4 / ATCC 38163 / CBS 112.46 / NRRL 194 / M139)</name>
    <name type="common">Aspergillus nidulans</name>
    <dbReference type="NCBI Taxonomy" id="227321"/>
    <lineage>
        <taxon>Eukaryota</taxon>
        <taxon>Fungi</taxon>
        <taxon>Dikarya</taxon>
        <taxon>Ascomycota</taxon>
        <taxon>Pezizomycotina</taxon>
        <taxon>Eurotiomycetes</taxon>
        <taxon>Eurotiomycetidae</taxon>
        <taxon>Eurotiales</taxon>
        <taxon>Aspergillaceae</taxon>
        <taxon>Aspergillus</taxon>
        <taxon>Aspergillus subgen. Nidulantes</taxon>
    </lineage>
</organism>
<dbReference type="VEuPathDB" id="FungiDB:AN8531"/>
<dbReference type="AlphaFoldDB" id="C8VEP7"/>
<dbReference type="InterPro" id="IPR029063">
    <property type="entry name" value="SAM-dependent_MTases_sf"/>
</dbReference>
<protein>
    <recommendedName>
        <fullName evidence="1">Methyltransferase type 11 domain-containing protein</fullName>
    </recommendedName>
</protein>
<dbReference type="PANTHER" id="PTHR44942">
    <property type="entry name" value="METHYLTRANSF_11 DOMAIN-CONTAINING PROTEIN"/>
    <property type="match status" value="1"/>
</dbReference>
<dbReference type="PANTHER" id="PTHR44942:SF10">
    <property type="entry name" value="METHYLTRANSFERASE TYPE 11 DOMAIN-CONTAINING PROTEIN"/>
    <property type="match status" value="1"/>
</dbReference>
<dbReference type="FunCoup" id="C8VEP7">
    <property type="interactions" value="763"/>
</dbReference>
<dbReference type="KEGG" id="ani:ANIA_08531"/>
<evidence type="ECO:0000313" key="3">
    <source>
        <dbReference type="Proteomes" id="UP000000560"/>
    </source>
</evidence>
<dbReference type="Pfam" id="PF08241">
    <property type="entry name" value="Methyltransf_11"/>
    <property type="match status" value="1"/>
</dbReference>
<evidence type="ECO:0000313" key="2">
    <source>
        <dbReference type="EMBL" id="CBF80738.1"/>
    </source>
</evidence>
<dbReference type="OMA" id="SETMFFE"/>
<reference evidence="3" key="1">
    <citation type="journal article" date="2005" name="Nature">
        <title>Sequencing of Aspergillus nidulans and comparative analysis with A. fumigatus and A. oryzae.</title>
        <authorList>
            <person name="Galagan J.E."/>
            <person name="Calvo S.E."/>
            <person name="Cuomo C."/>
            <person name="Ma L.J."/>
            <person name="Wortman J.R."/>
            <person name="Batzoglou S."/>
            <person name="Lee S.I."/>
            <person name="Basturkmen M."/>
            <person name="Spevak C.C."/>
            <person name="Clutterbuck J."/>
            <person name="Kapitonov V."/>
            <person name="Jurka J."/>
            <person name="Scazzocchio C."/>
            <person name="Farman M."/>
            <person name="Butler J."/>
            <person name="Purcell S."/>
            <person name="Harris S."/>
            <person name="Braus G.H."/>
            <person name="Draht O."/>
            <person name="Busch S."/>
            <person name="D'Enfert C."/>
            <person name="Bouchier C."/>
            <person name="Goldman G.H."/>
            <person name="Bell-Pedersen D."/>
            <person name="Griffiths-Jones S."/>
            <person name="Doonan J.H."/>
            <person name="Yu J."/>
            <person name="Vienken K."/>
            <person name="Pain A."/>
            <person name="Freitag M."/>
            <person name="Selker E.U."/>
            <person name="Archer D.B."/>
            <person name="Penalva M.A."/>
            <person name="Oakley B.R."/>
            <person name="Momany M."/>
            <person name="Tanaka T."/>
            <person name="Kumagai T."/>
            <person name="Asai K."/>
            <person name="Machida M."/>
            <person name="Nierman W.C."/>
            <person name="Denning D.W."/>
            <person name="Caddick M."/>
            <person name="Hynes M."/>
            <person name="Paoletti M."/>
            <person name="Fischer R."/>
            <person name="Miller B."/>
            <person name="Dyer P."/>
            <person name="Sachs M.S."/>
            <person name="Osmani S.A."/>
            <person name="Birren B.W."/>
        </authorList>
    </citation>
    <scope>NUCLEOTIDE SEQUENCE [LARGE SCALE GENOMIC DNA]</scope>
    <source>
        <strain evidence="3">FGSC A4 / ATCC 38163 / CBS 112.46 / NRRL 194 / M139</strain>
    </source>
</reference>
<dbReference type="InterPro" id="IPR013216">
    <property type="entry name" value="Methyltransf_11"/>
</dbReference>
<dbReference type="eggNOG" id="KOG3010">
    <property type="taxonomic scope" value="Eukaryota"/>
</dbReference>
<evidence type="ECO:0000259" key="1">
    <source>
        <dbReference type="Pfam" id="PF08241"/>
    </source>
</evidence>
<accession>C8VEP7</accession>
<keyword evidence="3" id="KW-1185">Reference proteome</keyword>
<dbReference type="Gene3D" id="3.40.50.150">
    <property type="entry name" value="Vaccinia Virus protein VP39"/>
    <property type="match status" value="1"/>
</dbReference>